<gene>
    <name evidence="2" type="ORF">FGF67_05130</name>
</gene>
<feature type="domain" description="Glycosyltransferase 2-like" evidence="1">
    <location>
        <begin position="10"/>
        <end position="143"/>
    </location>
</feature>
<dbReference type="PANTHER" id="PTHR22916:SF3">
    <property type="entry name" value="UDP-GLCNAC:BETAGAL BETA-1,3-N-ACETYLGLUCOSAMINYLTRANSFERASE-LIKE PROTEIN 1"/>
    <property type="match status" value="1"/>
</dbReference>
<dbReference type="GO" id="GO:0016758">
    <property type="term" value="F:hexosyltransferase activity"/>
    <property type="evidence" value="ECO:0007669"/>
    <property type="project" value="UniProtKB-ARBA"/>
</dbReference>
<keyword evidence="3" id="KW-1185">Reference proteome</keyword>
<dbReference type="EMBL" id="VDCS01000004">
    <property type="protein sequence ID" value="TNJ45766.1"/>
    <property type="molecule type" value="Genomic_DNA"/>
</dbReference>
<evidence type="ECO:0000313" key="3">
    <source>
        <dbReference type="Proteomes" id="UP000308713"/>
    </source>
</evidence>
<dbReference type="RefSeq" id="WP_139695409.1">
    <property type="nucleotide sequence ID" value="NZ_CP074074.1"/>
</dbReference>
<evidence type="ECO:0000259" key="1">
    <source>
        <dbReference type="Pfam" id="PF00535"/>
    </source>
</evidence>
<dbReference type="Gene3D" id="3.90.550.10">
    <property type="entry name" value="Spore Coat Polysaccharide Biosynthesis Protein SpsA, Chain A"/>
    <property type="match status" value="1"/>
</dbReference>
<proteinExistence type="predicted"/>
<protein>
    <submittedName>
        <fullName evidence="2">Glycosyltransferase</fullName>
    </submittedName>
</protein>
<keyword evidence="2" id="KW-0808">Transferase</keyword>
<dbReference type="InterPro" id="IPR001173">
    <property type="entry name" value="Glyco_trans_2-like"/>
</dbReference>
<dbReference type="InterPro" id="IPR029044">
    <property type="entry name" value="Nucleotide-diphossugar_trans"/>
</dbReference>
<sequence>MLHNNNPHISIVLPCYNGERFLSDAIKSCLNQSYTNFELIIINDCSTDKTADIANQFAKKDHRINIITNKTNKKLPASLNIGHRRAKGDFITWTSDDNVLKPNFLEKMIQQIIESRSDLVYSNYEVINENGGFKRIHITGPTEHILFGNKIGASFLYKKEVFSMLNGYDESLFLLEDYEFWLRASMQFKFIHVKEVLYEYRLHEKSLTANIQQKNKAKSNHKKGVLKMFNKLADKLSWNYETLQFIKDHFLHEQVNLLHYMSHKNKIDQDILLFNPKRFNEIEVERGINEVLRSHLLSDICNRNLKTCFRVLRSKRELLLHTSYSRRYTLQYVLKSIFK</sequence>
<dbReference type="AlphaFoldDB" id="A0A5C4SQN8"/>
<accession>A0A5C4SQN8</accession>
<dbReference type="PANTHER" id="PTHR22916">
    <property type="entry name" value="GLYCOSYLTRANSFERASE"/>
    <property type="match status" value="1"/>
</dbReference>
<dbReference type="SUPFAM" id="SSF53448">
    <property type="entry name" value="Nucleotide-diphospho-sugar transferases"/>
    <property type="match status" value="1"/>
</dbReference>
<dbReference type="Proteomes" id="UP000308713">
    <property type="component" value="Unassembled WGS sequence"/>
</dbReference>
<reference evidence="2 3" key="1">
    <citation type="submission" date="2019-05" db="EMBL/GenBank/DDBJ databases">
        <title>Tamlana fucoidanivorans sp. nov., isolated from the surface of algae collected from Fujian province in China.</title>
        <authorList>
            <person name="Li J."/>
        </authorList>
    </citation>
    <scope>NUCLEOTIDE SEQUENCE [LARGE SCALE GENOMIC DNA]</scope>
    <source>
        <strain evidence="2 3">CW2-9</strain>
    </source>
</reference>
<evidence type="ECO:0000313" key="2">
    <source>
        <dbReference type="EMBL" id="TNJ45766.1"/>
    </source>
</evidence>
<dbReference type="OrthoDB" id="396512at2"/>
<comment type="caution">
    <text evidence="2">The sequence shown here is derived from an EMBL/GenBank/DDBJ whole genome shotgun (WGS) entry which is preliminary data.</text>
</comment>
<organism evidence="2 3">
    <name type="scientific">Allotamlana fucoidanivorans</name>
    <dbReference type="NCBI Taxonomy" id="2583814"/>
    <lineage>
        <taxon>Bacteria</taxon>
        <taxon>Pseudomonadati</taxon>
        <taxon>Bacteroidota</taxon>
        <taxon>Flavobacteriia</taxon>
        <taxon>Flavobacteriales</taxon>
        <taxon>Flavobacteriaceae</taxon>
        <taxon>Allotamlana</taxon>
    </lineage>
</organism>
<dbReference type="Pfam" id="PF00535">
    <property type="entry name" value="Glycos_transf_2"/>
    <property type="match status" value="1"/>
</dbReference>
<name>A0A5C4SQN8_9FLAO</name>